<dbReference type="InterPro" id="IPR002073">
    <property type="entry name" value="PDEase_catalytic_dom"/>
</dbReference>
<sequence>MGAAASLGCGSTNAVGVEDEGRFQDGSNQRERTRSEIQRKQMHRIKNKKASLTLQGAVSSVDDIFNELATDFDNKTDIDLVRKEMKQIDLNLWLRIMHAHKDMDSEDKMDYTHKMHNELQLFTKTLKLLDKLLEINDDNVGNAVAFLTRSLKVLLNCEHITLFIMDHSNKFLRTHSSASVKLKVQVGKGIAGKVAETGEALNIEDAYKNPLFDKKFDIDTGFKTDTILCIPLVDEKKRITAVLEGVNSFDGVFNEMHLVNMQLVGAQVCNVIKKCELAHQKANHERGTKALFKLFKVLYTDLPMDALLRRIIDTAKELVSSERATLYLYDESKNTLWAQSGHGLNDQTEGGAKQHTIVLRGNEGVAGAALAENKTMNINEIRRDSTVWSPKVDDQTGFRTRNILAIPILDQATNKKLGVLQVMNKKVGPFDFLTDSHFTEFDEKVLCDFCIELGRAIGGRILEAAFQLKMKESGDNAVKSQLMEYTTKTSGIKGKREAKASWNTVVNVHKAVDFLSFSVGDRQEEGQEGEREECSFAKADVDTWHYDVAGLTKPELNSFVRDLFYHLGLHKMFNIDAEKLTRFIAKVGDTYNDVPYHNYNHAVSVLHGVYVFLVVANLKKRLTPVEILALFVGALCHDLGHDGFTNGFHIATMSDLAATYNDLHVQENLHACLCNKTLCAEETKFVDLVKDDFMKLRKLIVQLIISTDMAEHMNLTTSLGQVDQVNWDSDADRYMIMRSVLHAVDVSTPTKPTEQALVQSKNLSEEFKRQVDEEVSLGMEPLPFMAPKDEAARAQLEVNFIDYIVLPLWQNIVVRFPESSCCLDNLNENKKYYLDKLSK</sequence>
<dbReference type="AlphaFoldDB" id="A0AAX4PMM4"/>
<evidence type="ECO:0000259" key="9">
    <source>
        <dbReference type="PROSITE" id="PS51845"/>
    </source>
</evidence>
<evidence type="ECO:0000256" key="7">
    <source>
        <dbReference type="RuleBase" id="RU363067"/>
    </source>
</evidence>
<dbReference type="PANTHER" id="PTHR11347">
    <property type="entry name" value="CYCLIC NUCLEOTIDE PHOSPHODIESTERASE"/>
    <property type="match status" value="1"/>
</dbReference>
<keyword evidence="2 6" id="KW-0479">Metal-binding</keyword>
<dbReference type="InterPro" id="IPR003018">
    <property type="entry name" value="GAF"/>
</dbReference>
<name>A0AAX4PMM4_9CHLO</name>
<dbReference type="EMBL" id="CP151519">
    <property type="protein sequence ID" value="WZN67391.1"/>
    <property type="molecule type" value="Genomic_DNA"/>
</dbReference>
<evidence type="ECO:0000256" key="3">
    <source>
        <dbReference type="ARBA" id="ARBA00022801"/>
    </source>
</evidence>
<comment type="similarity">
    <text evidence="7">Belongs to the cyclic nucleotide phosphodiesterase family.</text>
</comment>
<dbReference type="GO" id="GO:0004114">
    <property type="term" value="F:3',5'-cyclic-nucleotide phosphodiesterase activity"/>
    <property type="evidence" value="ECO:0007669"/>
    <property type="project" value="InterPro"/>
</dbReference>
<dbReference type="CDD" id="cd00077">
    <property type="entry name" value="HDc"/>
    <property type="match status" value="1"/>
</dbReference>
<dbReference type="InterPro" id="IPR003607">
    <property type="entry name" value="HD/PDEase_dom"/>
</dbReference>
<gene>
    <name evidence="10" type="ORF">HKI87_19g89670</name>
</gene>
<evidence type="ECO:0000256" key="1">
    <source>
        <dbReference type="ARBA" id="ARBA00022535"/>
    </source>
</evidence>
<dbReference type="PROSITE" id="PS00126">
    <property type="entry name" value="PDEASE_I_1"/>
    <property type="match status" value="1"/>
</dbReference>
<dbReference type="Proteomes" id="UP001472866">
    <property type="component" value="Chromosome 19"/>
</dbReference>
<dbReference type="PROSITE" id="PS51845">
    <property type="entry name" value="PDEASE_I_2"/>
    <property type="match status" value="1"/>
</dbReference>
<feature type="region of interest" description="Disordered" evidence="8">
    <location>
        <begin position="16"/>
        <end position="36"/>
    </location>
</feature>
<dbReference type="InterPro" id="IPR023088">
    <property type="entry name" value="PDEase"/>
</dbReference>
<evidence type="ECO:0000256" key="4">
    <source>
        <dbReference type="ARBA" id="ARBA00023170"/>
    </source>
</evidence>
<feature type="binding site" evidence="6">
    <location>
        <position position="601"/>
    </location>
    <ligand>
        <name>Zn(2+)</name>
        <dbReference type="ChEBI" id="CHEBI:29105"/>
        <label>1</label>
    </ligand>
</feature>
<dbReference type="SUPFAM" id="SSF55781">
    <property type="entry name" value="GAF domain-like"/>
    <property type="match status" value="2"/>
</dbReference>
<protein>
    <recommendedName>
        <fullName evidence="7">Phosphodiesterase</fullName>
        <ecNumber evidence="7">3.1.4.-</ecNumber>
    </recommendedName>
</protein>
<keyword evidence="11" id="KW-1185">Reference proteome</keyword>
<dbReference type="GO" id="GO:0046872">
    <property type="term" value="F:metal ion binding"/>
    <property type="evidence" value="ECO:0007669"/>
    <property type="project" value="UniProtKB-KW"/>
</dbReference>
<accession>A0AAX4PMM4</accession>
<feature type="binding site" evidence="6">
    <location>
        <position position="745"/>
    </location>
    <ligand>
        <name>Zn(2+)</name>
        <dbReference type="ChEBI" id="CHEBI:29105"/>
        <label>1</label>
    </ligand>
</feature>
<evidence type="ECO:0000256" key="5">
    <source>
        <dbReference type="PIRSR" id="PIRSR623088-1"/>
    </source>
</evidence>
<feature type="binding site" evidence="6">
    <location>
        <position position="638"/>
    </location>
    <ligand>
        <name>Zn(2+)</name>
        <dbReference type="ChEBI" id="CHEBI:29105"/>
        <label>1</label>
    </ligand>
</feature>
<dbReference type="InterPro" id="IPR029016">
    <property type="entry name" value="GAF-like_dom_sf"/>
</dbReference>
<feature type="binding site" evidence="6">
    <location>
        <position position="637"/>
    </location>
    <ligand>
        <name>Zn(2+)</name>
        <dbReference type="ChEBI" id="CHEBI:29105"/>
        <label>1</label>
    </ligand>
</feature>
<comment type="cofactor">
    <cofactor evidence="7">
        <name>a divalent metal cation</name>
        <dbReference type="ChEBI" id="CHEBI:60240"/>
    </cofactor>
    <text evidence="7">Binds 2 divalent metal cations per subunit. Site 1 may preferentially bind zinc ions, while site 2 has a preference for magnesium and/or manganese ions.</text>
</comment>
<dbReference type="Pfam" id="PF00233">
    <property type="entry name" value="PDEase_I"/>
    <property type="match status" value="1"/>
</dbReference>
<evidence type="ECO:0000256" key="8">
    <source>
        <dbReference type="SAM" id="MobiDB-lite"/>
    </source>
</evidence>
<dbReference type="GO" id="GO:0007165">
    <property type="term" value="P:signal transduction"/>
    <property type="evidence" value="ECO:0007669"/>
    <property type="project" value="InterPro"/>
</dbReference>
<dbReference type="Gene3D" id="1.10.1300.10">
    <property type="entry name" value="3'5'-cyclic nucleotide phosphodiesterase, catalytic domain"/>
    <property type="match status" value="1"/>
</dbReference>
<proteinExistence type="inferred from homology"/>
<keyword evidence="1" id="KW-0140">cGMP</keyword>
<evidence type="ECO:0000256" key="6">
    <source>
        <dbReference type="PIRSR" id="PIRSR623088-3"/>
    </source>
</evidence>
<evidence type="ECO:0000313" key="10">
    <source>
        <dbReference type="EMBL" id="WZN67391.1"/>
    </source>
</evidence>
<evidence type="ECO:0000256" key="2">
    <source>
        <dbReference type="ARBA" id="ARBA00022723"/>
    </source>
</evidence>
<dbReference type="PRINTS" id="PR00387">
    <property type="entry name" value="PDIESTERASE1"/>
</dbReference>
<dbReference type="InterPro" id="IPR036971">
    <property type="entry name" value="PDEase_catalytic_dom_sf"/>
</dbReference>
<dbReference type="SUPFAM" id="SSF109604">
    <property type="entry name" value="HD-domain/PDEase-like"/>
    <property type="match status" value="1"/>
</dbReference>
<dbReference type="SMART" id="SM00471">
    <property type="entry name" value="HDc"/>
    <property type="match status" value="1"/>
</dbReference>
<feature type="binding site" evidence="6">
    <location>
        <position position="638"/>
    </location>
    <ligand>
        <name>Zn(2+)</name>
        <dbReference type="ChEBI" id="CHEBI:29105"/>
        <label>2</label>
    </ligand>
</feature>
<evidence type="ECO:0000313" key="11">
    <source>
        <dbReference type="Proteomes" id="UP001472866"/>
    </source>
</evidence>
<dbReference type="InterPro" id="IPR023174">
    <property type="entry name" value="PDEase_CS"/>
</dbReference>
<feature type="compositionally biased region" description="Basic and acidic residues" evidence="8">
    <location>
        <begin position="19"/>
        <end position="36"/>
    </location>
</feature>
<dbReference type="Pfam" id="PF01590">
    <property type="entry name" value="GAF"/>
    <property type="match status" value="2"/>
</dbReference>
<organism evidence="10 11">
    <name type="scientific">Chloropicon roscoffensis</name>
    <dbReference type="NCBI Taxonomy" id="1461544"/>
    <lineage>
        <taxon>Eukaryota</taxon>
        <taxon>Viridiplantae</taxon>
        <taxon>Chlorophyta</taxon>
        <taxon>Chloropicophyceae</taxon>
        <taxon>Chloropicales</taxon>
        <taxon>Chloropicaceae</taxon>
        <taxon>Chloropicon</taxon>
    </lineage>
</organism>
<keyword evidence="3 7" id="KW-0378">Hydrolase</keyword>
<feature type="domain" description="PDEase" evidence="9">
    <location>
        <begin position="519"/>
        <end position="839"/>
    </location>
</feature>
<reference evidence="10 11" key="1">
    <citation type="submission" date="2024-03" db="EMBL/GenBank/DDBJ databases">
        <title>Complete genome sequence of the green alga Chloropicon roscoffensis RCC1871.</title>
        <authorList>
            <person name="Lemieux C."/>
            <person name="Pombert J.-F."/>
            <person name="Otis C."/>
            <person name="Turmel M."/>
        </authorList>
    </citation>
    <scope>NUCLEOTIDE SEQUENCE [LARGE SCALE GENOMIC DNA]</scope>
    <source>
        <strain evidence="10 11">RCC1871</strain>
    </source>
</reference>
<keyword evidence="4" id="KW-0675">Receptor</keyword>
<feature type="active site" description="Proton donor" evidence="5">
    <location>
        <position position="597"/>
    </location>
</feature>
<dbReference type="SMART" id="SM00065">
    <property type="entry name" value="GAF"/>
    <property type="match status" value="2"/>
</dbReference>
<dbReference type="EC" id="3.1.4.-" evidence="7"/>
<dbReference type="Gene3D" id="3.30.450.40">
    <property type="match status" value="2"/>
</dbReference>